<dbReference type="Pfam" id="PF03188">
    <property type="entry name" value="Cytochrom_B561"/>
    <property type="match status" value="1"/>
</dbReference>
<dbReference type="SMART" id="SM00665">
    <property type="entry name" value="B561"/>
    <property type="match status" value="1"/>
</dbReference>
<protein>
    <submittedName>
        <fullName evidence="11">Cytochrome b561 domain-containing protein</fullName>
    </submittedName>
</protein>
<evidence type="ECO:0000313" key="11">
    <source>
        <dbReference type="WBParaSite" id="ASIM_0001316201-mRNA-1"/>
    </source>
</evidence>
<proteinExistence type="predicted"/>
<dbReference type="GO" id="GO:0016020">
    <property type="term" value="C:membrane"/>
    <property type="evidence" value="ECO:0007669"/>
    <property type="project" value="UniProtKB-SubCell"/>
</dbReference>
<dbReference type="InterPro" id="IPR006593">
    <property type="entry name" value="Cyt_b561/ferric_Rdtase_TM"/>
</dbReference>
<feature type="transmembrane region" description="Helical" evidence="7">
    <location>
        <begin position="430"/>
        <end position="453"/>
    </location>
</feature>
<reference evidence="9 10" key="2">
    <citation type="submission" date="2018-11" db="EMBL/GenBank/DDBJ databases">
        <authorList>
            <consortium name="Pathogen Informatics"/>
        </authorList>
    </citation>
    <scope>NUCLEOTIDE SEQUENCE [LARGE SCALE GENOMIC DNA]</scope>
</reference>
<reference evidence="11" key="1">
    <citation type="submission" date="2017-02" db="UniProtKB">
        <authorList>
            <consortium name="WormBaseParasite"/>
        </authorList>
    </citation>
    <scope>IDENTIFICATION</scope>
</reference>
<gene>
    <name evidence="9" type="ORF">ASIM_LOCUS12628</name>
</gene>
<keyword evidence="3 7" id="KW-0812">Transmembrane</keyword>
<dbReference type="Proteomes" id="UP000267096">
    <property type="component" value="Unassembled WGS sequence"/>
</dbReference>
<evidence type="ECO:0000256" key="2">
    <source>
        <dbReference type="ARBA" id="ARBA00022448"/>
    </source>
</evidence>
<evidence type="ECO:0000256" key="1">
    <source>
        <dbReference type="ARBA" id="ARBA00004370"/>
    </source>
</evidence>
<evidence type="ECO:0000313" key="9">
    <source>
        <dbReference type="EMBL" id="VDK47801.1"/>
    </source>
</evidence>
<keyword evidence="5 7" id="KW-1133">Transmembrane helix</keyword>
<name>A0A0M3JXS1_ANISI</name>
<dbReference type="PANTHER" id="PTHR23130:SF171">
    <property type="entry name" value="OS01G0895300 PROTEIN"/>
    <property type="match status" value="1"/>
</dbReference>
<feature type="transmembrane region" description="Helical" evidence="7">
    <location>
        <begin position="323"/>
        <end position="348"/>
    </location>
</feature>
<dbReference type="WBParaSite" id="ASIM_0001316201-mRNA-1">
    <property type="protein sequence ID" value="ASIM_0001316201-mRNA-1"/>
    <property type="gene ID" value="ASIM_0001316201"/>
</dbReference>
<feature type="transmembrane region" description="Helical" evidence="7">
    <location>
        <begin position="205"/>
        <end position="230"/>
    </location>
</feature>
<dbReference type="Gene3D" id="1.20.120.1770">
    <property type="match status" value="1"/>
</dbReference>
<sequence>MAHYMALGMSKDMRMGDDTVIECVIGVDGVGKAFVSFNDETNNKQLLQVIRDFLMHDSMSFNSCYKCYEFESYIQLQASEVMLTETSSFVEDGHMICNMKWMFNGRDKVDRADLFKVFDLESQKWNLLFARGNADRRSKNITLSSKLLLLGLQKEIHSVNDGNLFPWISVQQVEFCRSNCSGDQNVIVNDMKQTDVSRYWRYRFAVMHGIFLLIAWWVLGSSAILMARYFKPIWPRKKLFGTAVWFQVHRDLAVASVCLQVIAVFLIIYQAGRLYECSYECGSDDWSKKMHVITGIIATALAIIQPLIAFVRPGPNSRARYAFNWIHWFIGMSAWTFASATMILAVPMGKTGLMRVYGHAPTWIMAIYIIIFLLCNIALEILSSSSERRFEKLGIIHTCLSGMALGVINGPTTESPVARPMYPPARLFVFGLHLVVAIGVTLTMTVMLVKILLSHSP</sequence>
<feature type="transmembrane region" description="Helical" evidence="7">
    <location>
        <begin position="292"/>
        <end position="311"/>
    </location>
</feature>
<evidence type="ECO:0000256" key="7">
    <source>
        <dbReference type="SAM" id="Phobius"/>
    </source>
</evidence>
<feature type="transmembrane region" description="Helical" evidence="7">
    <location>
        <begin position="251"/>
        <end position="272"/>
    </location>
</feature>
<evidence type="ECO:0000256" key="3">
    <source>
        <dbReference type="ARBA" id="ARBA00022692"/>
    </source>
</evidence>
<feature type="transmembrane region" description="Helical" evidence="7">
    <location>
        <begin position="360"/>
        <end position="381"/>
    </location>
</feature>
<dbReference type="CDD" id="cd08760">
    <property type="entry name" value="Cyt_b561_FRRS1_like"/>
    <property type="match status" value="1"/>
</dbReference>
<keyword evidence="2" id="KW-0813">Transport</keyword>
<keyword evidence="6 7" id="KW-0472">Membrane</keyword>
<dbReference type="AlphaFoldDB" id="A0A0M3JXS1"/>
<evidence type="ECO:0000259" key="8">
    <source>
        <dbReference type="PROSITE" id="PS50939"/>
    </source>
</evidence>
<feature type="domain" description="Cytochrome b561" evidence="8">
    <location>
        <begin position="172"/>
        <end position="382"/>
    </location>
</feature>
<evidence type="ECO:0000256" key="4">
    <source>
        <dbReference type="ARBA" id="ARBA00022982"/>
    </source>
</evidence>
<dbReference type="OrthoDB" id="6372137at2759"/>
<dbReference type="PROSITE" id="PS50939">
    <property type="entry name" value="CYTOCHROME_B561"/>
    <property type="match status" value="1"/>
</dbReference>
<dbReference type="PANTHER" id="PTHR23130">
    <property type="entry name" value="CYTOCHROME B561 AND DOMON DOMAIN-CONTAINING PROTEIN"/>
    <property type="match status" value="1"/>
</dbReference>
<comment type="subcellular location">
    <subcellularLocation>
        <location evidence="1">Membrane</location>
    </subcellularLocation>
</comment>
<organism evidence="11">
    <name type="scientific">Anisakis simplex</name>
    <name type="common">Herring worm</name>
    <dbReference type="NCBI Taxonomy" id="6269"/>
    <lineage>
        <taxon>Eukaryota</taxon>
        <taxon>Metazoa</taxon>
        <taxon>Ecdysozoa</taxon>
        <taxon>Nematoda</taxon>
        <taxon>Chromadorea</taxon>
        <taxon>Rhabditida</taxon>
        <taxon>Spirurina</taxon>
        <taxon>Ascaridomorpha</taxon>
        <taxon>Ascaridoidea</taxon>
        <taxon>Anisakidae</taxon>
        <taxon>Anisakis</taxon>
        <taxon>Anisakis simplex complex</taxon>
    </lineage>
</organism>
<evidence type="ECO:0000256" key="6">
    <source>
        <dbReference type="ARBA" id="ARBA00023136"/>
    </source>
</evidence>
<dbReference type="EMBL" id="UYRR01031220">
    <property type="protein sequence ID" value="VDK47801.1"/>
    <property type="molecule type" value="Genomic_DNA"/>
</dbReference>
<keyword evidence="10" id="KW-1185">Reference proteome</keyword>
<evidence type="ECO:0000256" key="5">
    <source>
        <dbReference type="ARBA" id="ARBA00022989"/>
    </source>
</evidence>
<evidence type="ECO:0000313" key="10">
    <source>
        <dbReference type="Proteomes" id="UP000267096"/>
    </source>
</evidence>
<accession>A0A0M3JXS1</accession>
<keyword evidence="4" id="KW-0249">Electron transport</keyword>